<proteinExistence type="predicted"/>
<feature type="compositionally biased region" description="Low complexity" evidence="1">
    <location>
        <begin position="66"/>
        <end position="103"/>
    </location>
</feature>
<reference evidence="2 3" key="1">
    <citation type="submission" date="2016-08" db="EMBL/GenBank/DDBJ databases">
        <title>Whole genome shotgun sequence of Pichia membranifaciens KS47-1.</title>
        <authorList>
            <person name="Konishi M."/>
            <person name="Ishida M."/>
            <person name="Arakawa T."/>
            <person name="Kato Y."/>
            <person name="Horiuchi J."/>
        </authorList>
    </citation>
    <scope>NUCLEOTIDE SEQUENCE [LARGE SCALE GENOMIC DNA]</scope>
    <source>
        <strain evidence="2 3">KS47-1</strain>
    </source>
</reference>
<accession>A0A1Q2YIZ8</accession>
<feature type="compositionally biased region" description="Polar residues" evidence="1">
    <location>
        <begin position="378"/>
        <end position="388"/>
    </location>
</feature>
<dbReference type="AlphaFoldDB" id="A0A1Q2YIZ8"/>
<feature type="region of interest" description="Disordered" evidence="1">
    <location>
        <begin position="553"/>
        <end position="581"/>
    </location>
</feature>
<feature type="compositionally biased region" description="Polar residues" evidence="1">
    <location>
        <begin position="343"/>
        <end position="371"/>
    </location>
</feature>
<feature type="region of interest" description="Disordered" evidence="1">
    <location>
        <begin position="179"/>
        <end position="201"/>
    </location>
</feature>
<dbReference type="Proteomes" id="UP000186136">
    <property type="component" value="Unassembled WGS sequence"/>
</dbReference>
<keyword evidence="3" id="KW-1185">Reference proteome</keyword>
<feature type="compositionally biased region" description="Polar residues" evidence="1">
    <location>
        <begin position="233"/>
        <end position="251"/>
    </location>
</feature>
<feature type="compositionally biased region" description="Low complexity" evidence="1">
    <location>
        <begin position="112"/>
        <end position="152"/>
    </location>
</feature>
<feature type="compositionally biased region" description="Low complexity" evidence="1">
    <location>
        <begin position="553"/>
        <end position="567"/>
    </location>
</feature>
<evidence type="ECO:0000313" key="3">
    <source>
        <dbReference type="Proteomes" id="UP000186136"/>
    </source>
</evidence>
<feature type="compositionally biased region" description="Polar residues" evidence="1">
    <location>
        <begin position="181"/>
        <end position="201"/>
    </location>
</feature>
<dbReference type="EMBL" id="BDGI01000125">
    <property type="protein sequence ID" value="GAV29528.1"/>
    <property type="molecule type" value="Genomic_DNA"/>
</dbReference>
<feature type="region of interest" description="Disordered" evidence="1">
    <location>
        <begin position="222"/>
        <end position="388"/>
    </location>
</feature>
<feature type="compositionally biased region" description="Polar residues" evidence="1">
    <location>
        <begin position="1"/>
        <end position="36"/>
    </location>
</feature>
<organism evidence="2 3">
    <name type="scientific">Pichia membranifaciens</name>
    <dbReference type="NCBI Taxonomy" id="4926"/>
    <lineage>
        <taxon>Eukaryota</taxon>
        <taxon>Fungi</taxon>
        <taxon>Dikarya</taxon>
        <taxon>Ascomycota</taxon>
        <taxon>Saccharomycotina</taxon>
        <taxon>Pichiomycetes</taxon>
        <taxon>Pichiales</taxon>
        <taxon>Pichiaceae</taxon>
        <taxon>Pichia</taxon>
    </lineage>
</organism>
<evidence type="ECO:0000313" key="2">
    <source>
        <dbReference type="EMBL" id="GAV29528.1"/>
    </source>
</evidence>
<feature type="compositionally biased region" description="Polar residues" evidence="1">
    <location>
        <begin position="53"/>
        <end position="65"/>
    </location>
</feature>
<name>A0A1Q2YIZ8_9ASCO</name>
<dbReference type="OrthoDB" id="3995715at2759"/>
<sequence length="789" mass="86537">MRPHQPTRSTSGFYINPQAPSSNLNIPTQASRSASNLAMRPANRSFYAPANRPHTTPTSSNNYHPNTNGAAFNSSSNSNSAPNSGANSNANSNSNSNPTLNLNTLEIPNAVTSSSNTNTNTNSSRGQTPGKSSPSTTNTTTSESSSSTYRTPVKQSLSNSKNNIVSPLTDISSAEGLDDTSVISQTPPTHTNPTQLHAQQKQKVGYNHAAIAAKAAVRNVPTNAAPSPIKPIPTQTSAYRTPATSDISNLTPVPRATPVPENIQSSPRSEQKKGFFRRIFSRSKSTKDVSPVDRSPVSSPKDSKFSLRRLSLIRSSSRNSTSTDRSQSTSRASSIDARGMKIPSTSSRSSLNINKNPTTVSSKEAEVSSSGIPDHKNSTPSNPKNTRIFSPVTEATEADSSYNTLSNTDLPLSNRTISDFNSGETENYNYMTDLKTPLSNKNTESAKNSLVALKSNSSSFFSANEDMNKASNRITQEKNDTHQLLKVKTPETSDLSETDDFDTSMASISKIDSSVAKKQGCDHVVLELGYLSTIVGLGETNFFNSELKRTNTNRSATTNATTSTGKSNTEKDEHGTMKLSVPTNDTKSVVKKSSWGSIRTKDERNKMVRKLGRKIPFARLRERFDISFDDDDANSNHTGHESDAESTSYINKSILDDDDTDFELQSGLDYDGEFFHNLKTKHILPANYEPRHGEIMADSLKGCMKDEEDESHLFHTKSVDVGFIDDAQYGVTFSNEIYDRSNPDMKKVYVMMTYYPREIRAIRMELNEFKKNEMVVNDASKQYTHMFEV</sequence>
<feature type="compositionally biased region" description="Low complexity" evidence="1">
    <location>
        <begin position="308"/>
        <end position="334"/>
    </location>
</feature>
<evidence type="ECO:0000256" key="1">
    <source>
        <dbReference type="SAM" id="MobiDB-lite"/>
    </source>
</evidence>
<gene>
    <name evidence="2" type="ORF">PMKS-003029</name>
</gene>
<feature type="compositionally biased region" description="Polar residues" evidence="1">
    <location>
        <begin position="153"/>
        <end position="166"/>
    </location>
</feature>
<protein>
    <submittedName>
        <fullName evidence="2">Uncharacterized protein</fullName>
    </submittedName>
</protein>
<comment type="caution">
    <text evidence="2">The sequence shown here is derived from an EMBL/GenBank/DDBJ whole genome shotgun (WGS) entry which is preliminary data.</text>
</comment>
<feature type="region of interest" description="Disordered" evidence="1">
    <location>
        <begin position="1"/>
        <end position="166"/>
    </location>
</feature>